<dbReference type="AlphaFoldDB" id="A0A3M7LX03"/>
<feature type="transmembrane region" description="Helical" evidence="2">
    <location>
        <begin position="12"/>
        <end position="31"/>
    </location>
</feature>
<name>A0A3M7LX03_9PLEO</name>
<reference evidence="3 4" key="1">
    <citation type="journal article" date="2014" name="PLoS ONE">
        <title>De novo Genome Assembly of the Fungal Plant Pathogen Pyrenophora semeniperda.</title>
        <authorList>
            <person name="Soliai M.M."/>
            <person name="Meyer S.E."/>
            <person name="Udall J.A."/>
            <person name="Elzinga D.E."/>
            <person name="Hermansen R.A."/>
            <person name="Bodily P.M."/>
            <person name="Hart A.A."/>
            <person name="Coleman C.E."/>
        </authorList>
    </citation>
    <scope>NUCLEOTIDE SEQUENCE [LARGE SCALE GENOMIC DNA]</scope>
    <source>
        <strain evidence="3 4">CCB06</strain>
        <tissue evidence="3">Mycelium</tissue>
    </source>
</reference>
<evidence type="ECO:0000256" key="2">
    <source>
        <dbReference type="SAM" id="Phobius"/>
    </source>
</evidence>
<keyword evidence="2" id="KW-0812">Transmembrane</keyword>
<organism evidence="3 4">
    <name type="scientific">Pyrenophora seminiperda CCB06</name>
    <dbReference type="NCBI Taxonomy" id="1302712"/>
    <lineage>
        <taxon>Eukaryota</taxon>
        <taxon>Fungi</taxon>
        <taxon>Dikarya</taxon>
        <taxon>Ascomycota</taxon>
        <taxon>Pezizomycotina</taxon>
        <taxon>Dothideomycetes</taxon>
        <taxon>Pleosporomycetidae</taxon>
        <taxon>Pleosporales</taxon>
        <taxon>Pleosporineae</taxon>
        <taxon>Pleosporaceae</taxon>
        <taxon>Pyrenophora</taxon>
    </lineage>
</organism>
<protein>
    <submittedName>
        <fullName evidence="3">Uncharacterized protein</fullName>
    </submittedName>
</protein>
<accession>A0A3M7LX03</accession>
<keyword evidence="2" id="KW-0472">Membrane</keyword>
<evidence type="ECO:0000313" key="4">
    <source>
        <dbReference type="Proteomes" id="UP000265663"/>
    </source>
</evidence>
<evidence type="ECO:0000256" key="1">
    <source>
        <dbReference type="SAM" id="MobiDB-lite"/>
    </source>
</evidence>
<keyword evidence="4" id="KW-1185">Reference proteome</keyword>
<dbReference type="EMBL" id="KE747809">
    <property type="protein sequence ID" value="RMZ66696.1"/>
    <property type="molecule type" value="Genomic_DNA"/>
</dbReference>
<feature type="region of interest" description="Disordered" evidence="1">
    <location>
        <begin position="75"/>
        <end position="94"/>
    </location>
</feature>
<keyword evidence="2" id="KW-1133">Transmembrane helix</keyword>
<evidence type="ECO:0000313" key="3">
    <source>
        <dbReference type="EMBL" id="RMZ66696.1"/>
    </source>
</evidence>
<sequence>MSFPRITTDLFLALIVLTSTILVLLLIYFLIRFKNRDNHIDLHHQDVEPGLLDPESGRELRLSYRLSRQQIQQEHYKDPRQHLSSAPPSPSIELLPEIETSSSDDRADEWLERGVINSGIRMVNHDLGEKRPELQQAIIINRKKQLRWDWRDGNEKTSDDDLPKVLREVDRVGMVLTEHQAE</sequence>
<dbReference type="Proteomes" id="UP000265663">
    <property type="component" value="Unassembled WGS sequence"/>
</dbReference>
<dbReference type="OrthoDB" id="3686475at2759"/>
<gene>
    <name evidence="3" type="ORF">GMOD_00002056</name>
</gene>
<proteinExistence type="predicted"/>